<evidence type="ECO:0000313" key="4">
    <source>
        <dbReference type="EMBL" id="MFF5293458.1"/>
    </source>
</evidence>
<dbReference type="RefSeq" id="WP_020518015.1">
    <property type="nucleotide sequence ID" value="NZ_JBIAZU010000005.1"/>
</dbReference>
<feature type="transmembrane region" description="Helical" evidence="2">
    <location>
        <begin position="297"/>
        <end position="319"/>
    </location>
</feature>
<evidence type="ECO:0008006" key="6">
    <source>
        <dbReference type="Google" id="ProtNLM"/>
    </source>
</evidence>
<feature type="region of interest" description="Disordered" evidence="1">
    <location>
        <begin position="137"/>
        <end position="190"/>
    </location>
</feature>
<comment type="caution">
    <text evidence="4">The sequence shown here is derived from an EMBL/GenBank/DDBJ whole genome shotgun (WGS) entry which is preliminary data.</text>
</comment>
<sequence length="328" mass="33738">MNLFKTRLRRTTSVVAGLLLGMAGVAALAAPASAHSPDIQANKPCLEADGHWTVLWKIGNDYPADATVGEISATAKTEGSDATTPVQVHGPAIEPDAVAKANTAGNWKDSLAATTGITDAKVTSVTLKVILVWPDGYTNDGQGDHRAPATLTVDTPTEKCTPAGGTPSSSSASATPTPTNTKPGLPIPTPPTGEPNVFTPLLEEDCTTITIGADNPADGITWKFVFKTSKGEERSFTLKPGEKKSEKFSATEGFSVKVTISVTVQGQTFSDFTTIDYQKPDNCTGGEGGGLPVTGAAAGGIAGTAAAVLALGAVLFVLARRRKVKFTA</sequence>
<feature type="chain" id="PRO_5046794870" description="LPXTG-motif cell wall anchor domain-containing protein" evidence="3">
    <location>
        <begin position="30"/>
        <end position="328"/>
    </location>
</feature>
<proteinExistence type="predicted"/>
<feature type="compositionally biased region" description="Low complexity" evidence="1">
    <location>
        <begin position="161"/>
        <end position="179"/>
    </location>
</feature>
<keyword evidence="2" id="KW-1133">Transmembrane helix</keyword>
<feature type="signal peptide" evidence="3">
    <location>
        <begin position="1"/>
        <end position="29"/>
    </location>
</feature>
<accession>A0ABW6WJI2</accession>
<protein>
    <recommendedName>
        <fullName evidence="6">LPXTG-motif cell wall anchor domain-containing protein</fullName>
    </recommendedName>
</protein>
<evidence type="ECO:0000256" key="3">
    <source>
        <dbReference type="SAM" id="SignalP"/>
    </source>
</evidence>
<keyword evidence="5" id="KW-1185">Reference proteome</keyword>
<keyword evidence="3" id="KW-0732">Signal</keyword>
<gene>
    <name evidence="4" type="ORF">ACFY35_28830</name>
</gene>
<keyword evidence="2" id="KW-0812">Transmembrane</keyword>
<name>A0ABW6WJI2_9ACTN</name>
<keyword evidence="2" id="KW-0472">Membrane</keyword>
<evidence type="ECO:0000256" key="2">
    <source>
        <dbReference type="SAM" id="Phobius"/>
    </source>
</evidence>
<evidence type="ECO:0000256" key="1">
    <source>
        <dbReference type="SAM" id="MobiDB-lite"/>
    </source>
</evidence>
<dbReference type="EMBL" id="JBIAZU010000005">
    <property type="protein sequence ID" value="MFF5293458.1"/>
    <property type="molecule type" value="Genomic_DNA"/>
</dbReference>
<evidence type="ECO:0000313" key="5">
    <source>
        <dbReference type="Proteomes" id="UP001602245"/>
    </source>
</evidence>
<organism evidence="4 5">
    <name type="scientific">Paractinoplanes globisporus</name>
    <dbReference type="NCBI Taxonomy" id="113565"/>
    <lineage>
        <taxon>Bacteria</taxon>
        <taxon>Bacillati</taxon>
        <taxon>Actinomycetota</taxon>
        <taxon>Actinomycetes</taxon>
        <taxon>Micromonosporales</taxon>
        <taxon>Micromonosporaceae</taxon>
        <taxon>Paractinoplanes</taxon>
    </lineage>
</organism>
<reference evidence="4 5" key="1">
    <citation type="submission" date="2024-10" db="EMBL/GenBank/DDBJ databases">
        <title>The Natural Products Discovery Center: Release of the First 8490 Sequenced Strains for Exploring Actinobacteria Biosynthetic Diversity.</title>
        <authorList>
            <person name="Kalkreuter E."/>
            <person name="Kautsar S.A."/>
            <person name="Yang D."/>
            <person name="Bader C.D."/>
            <person name="Teijaro C.N."/>
            <person name="Fluegel L."/>
            <person name="Davis C.M."/>
            <person name="Simpson J.R."/>
            <person name="Lauterbach L."/>
            <person name="Steele A.D."/>
            <person name="Gui C."/>
            <person name="Meng S."/>
            <person name="Li G."/>
            <person name="Viehrig K."/>
            <person name="Ye F."/>
            <person name="Su P."/>
            <person name="Kiefer A.F."/>
            <person name="Nichols A."/>
            <person name="Cepeda A.J."/>
            <person name="Yan W."/>
            <person name="Fan B."/>
            <person name="Jiang Y."/>
            <person name="Adhikari A."/>
            <person name="Zheng C.-J."/>
            <person name="Schuster L."/>
            <person name="Cowan T.M."/>
            <person name="Smanski M.J."/>
            <person name="Chevrette M.G."/>
            <person name="De Carvalho L.P.S."/>
            <person name="Shen B."/>
        </authorList>
    </citation>
    <scope>NUCLEOTIDE SEQUENCE [LARGE SCALE GENOMIC DNA]</scope>
    <source>
        <strain evidence="4 5">NPDC000087</strain>
    </source>
</reference>
<dbReference type="Proteomes" id="UP001602245">
    <property type="component" value="Unassembled WGS sequence"/>
</dbReference>